<dbReference type="FunFam" id="1.10.10.10:FF:000079">
    <property type="entry name" value="GntR family transcriptional regulator"/>
    <property type="match status" value="1"/>
</dbReference>
<dbReference type="Gene3D" id="1.10.10.10">
    <property type="entry name" value="Winged helix-like DNA-binding domain superfamily/Winged helix DNA-binding domain"/>
    <property type="match status" value="1"/>
</dbReference>
<keyword evidence="1" id="KW-0805">Transcription regulation</keyword>
<keyword evidence="7" id="KW-1185">Reference proteome</keyword>
<dbReference type="InterPro" id="IPR036388">
    <property type="entry name" value="WH-like_DNA-bd_sf"/>
</dbReference>
<evidence type="ECO:0000256" key="1">
    <source>
        <dbReference type="ARBA" id="ARBA00023015"/>
    </source>
</evidence>
<evidence type="ECO:0000313" key="7">
    <source>
        <dbReference type="Proteomes" id="UP000321230"/>
    </source>
</evidence>
<dbReference type="SUPFAM" id="SSF64288">
    <property type="entry name" value="Chorismate lyase-like"/>
    <property type="match status" value="1"/>
</dbReference>
<dbReference type="PROSITE" id="PS50949">
    <property type="entry name" value="HTH_GNTR"/>
    <property type="match status" value="1"/>
</dbReference>
<dbReference type="PANTHER" id="PTHR44846">
    <property type="entry name" value="MANNOSYL-D-GLYCERATE TRANSPORT/METABOLISM SYSTEM REPRESSOR MNGR-RELATED"/>
    <property type="match status" value="1"/>
</dbReference>
<dbReference type="InterPro" id="IPR050679">
    <property type="entry name" value="Bact_HTH_transcr_reg"/>
</dbReference>
<dbReference type="InterPro" id="IPR010248">
    <property type="entry name" value="His_ut_repres"/>
</dbReference>
<dbReference type="EMBL" id="BJUZ01000001">
    <property type="protein sequence ID" value="GEK93629.1"/>
    <property type="molecule type" value="Genomic_DNA"/>
</dbReference>
<name>A0A511AZJ8_9PROT</name>
<protein>
    <recommendedName>
        <fullName evidence="4">Histidine utilization repressor</fullName>
    </recommendedName>
</protein>
<evidence type="ECO:0000256" key="2">
    <source>
        <dbReference type="ARBA" id="ARBA00023125"/>
    </source>
</evidence>
<dbReference type="Proteomes" id="UP000321230">
    <property type="component" value="Unassembled WGS sequence"/>
</dbReference>
<dbReference type="InterPro" id="IPR000524">
    <property type="entry name" value="Tscrpt_reg_HTH_GntR"/>
</dbReference>
<dbReference type="Pfam" id="PF07702">
    <property type="entry name" value="UTRA"/>
    <property type="match status" value="1"/>
</dbReference>
<gene>
    <name evidence="6" type="primary">hutC</name>
    <name evidence="6" type="ORF">GWA01_13990</name>
</gene>
<dbReference type="GO" id="GO:0003700">
    <property type="term" value="F:DNA-binding transcription factor activity"/>
    <property type="evidence" value="ECO:0007669"/>
    <property type="project" value="UniProtKB-UniRule"/>
</dbReference>
<dbReference type="GO" id="GO:0003677">
    <property type="term" value="F:DNA binding"/>
    <property type="evidence" value="ECO:0007669"/>
    <property type="project" value="UniProtKB-UniRule"/>
</dbReference>
<evidence type="ECO:0000256" key="3">
    <source>
        <dbReference type="ARBA" id="ARBA00023163"/>
    </source>
</evidence>
<evidence type="ECO:0000256" key="4">
    <source>
        <dbReference type="NCBIfam" id="TIGR02018"/>
    </source>
</evidence>
<dbReference type="SMART" id="SM00866">
    <property type="entry name" value="UTRA"/>
    <property type="match status" value="1"/>
</dbReference>
<organism evidence="6 7">
    <name type="scientific">Gluconobacter wancherniae NBRC 103581</name>
    <dbReference type="NCBI Taxonomy" id="656744"/>
    <lineage>
        <taxon>Bacteria</taxon>
        <taxon>Pseudomonadati</taxon>
        <taxon>Pseudomonadota</taxon>
        <taxon>Alphaproteobacteria</taxon>
        <taxon>Acetobacterales</taxon>
        <taxon>Acetobacteraceae</taxon>
        <taxon>Gluconobacter</taxon>
    </lineage>
</organism>
<reference evidence="6 7" key="1">
    <citation type="submission" date="2019-07" db="EMBL/GenBank/DDBJ databases">
        <title>Whole genome shotgun sequence of Gluconobacter wancherniae NBRC 103581.</title>
        <authorList>
            <person name="Hosoyama A."/>
            <person name="Uohara A."/>
            <person name="Ohji S."/>
            <person name="Ichikawa N."/>
        </authorList>
    </citation>
    <scope>NUCLEOTIDE SEQUENCE [LARGE SCALE GENOMIC DNA]</scope>
    <source>
        <strain evidence="6 7">NBRC 103581</strain>
    </source>
</reference>
<dbReference type="Gene3D" id="3.40.1410.10">
    <property type="entry name" value="Chorismate lyase-like"/>
    <property type="match status" value="1"/>
</dbReference>
<dbReference type="SMART" id="SM00345">
    <property type="entry name" value="HTH_GNTR"/>
    <property type="match status" value="1"/>
</dbReference>
<proteinExistence type="predicted"/>
<dbReference type="NCBIfam" id="TIGR02018">
    <property type="entry name" value="his_ut_repres"/>
    <property type="match status" value="1"/>
</dbReference>
<dbReference type="PRINTS" id="PR00035">
    <property type="entry name" value="HTHGNTR"/>
</dbReference>
<feature type="domain" description="HTH gntR-type" evidence="5">
    <location>
        <begin position="31"/>
        <end position="99"/>
    </location>
</feature>
<dbReference type="InterPro" id="IPR036390">
    <property type="entry name" value="WH_DNA-bd_sf"/>
</dbReference>
<dbReference type="GO" id="GO:0006547">
    <property type="term" value="P:L-histidine metabolic process"/>
    <property type="evidence" value="ECO:0007669"/>
    <property type="project" value="UniProtKB-UniRule"/>
</dbReference>
<keyword evidence="2" id="KW-0238">DNA-binding</keyword>
<dbReference type="GO" id="GO:0045892">
    <property type="term" value="P:negative regulation of DNA-templated transcription"/>
    <property type="evidence" value="ECO:0007669"/>
    <property type="project" value="UniProtKB-UniRule"/>
</dbReference>
<dbReference type="InterPro" id="IPR028978">
    <property type="entry name" value="Chorismate_lyase_/UTRA_dom_sf"/>
</dbReference>
<sequence>MLSRPQRADQSSREEKAAGAVSQILDKTKTIARYEQVKAFIIERIDCGEWKVGHRLPSEHEFVEQLGISRMTIHRALRELTAEGIVRRAQGVGTFVAQPAKRVELLEIRDIIDDIVASGHQHRAEVIAVETVRADSDLATAFEQRPGTRLFRSLIVHYEDDVPLQLEERYVSPHFAPDYLEQDFTRINPHRHLYGIAGPEEIEHVVFAVTPPQEICTLLQLDEPEACLQLMRRTWVDGRVVMKGIFTYSGNRYSFGGRYRP</sequence>
<dbReference type="Pfam" id="PF00392">
    <property type="entry name" value="GntR"/>
    <property type="match status" value="1"/>
</dbReference>
<evidence type="ECO:0000313" key="6">
    <source>
        <dbReference type="EMBL" id="GEK93629.1"/>
    </source>
</evidence>
<accession>A0A511AZJ8</accession>
<dbReference type="CDD" id="cd07377">
    <property type="entry name" value="WHTH_GntR"/>
    <property type="match status" value="1"/>
</dbReference>
<keyword evidence="3" id="KW-0804">Transcription</keyword>
<dbReference type="PANTHER" id="PTHR44846:SF16">
    <property type="entry name" value="TRANSCRIPTIONAL REGULATOR PHNF-RELATED"/>
    <property type="match status" value="1"/>
</dbReference>
<evidence type="ECO:0000259" key="5">
    <source>
        <dbReference type="PROSITE" id="PS50949"/>
    </source>
</evidence>
<dbReference type="AlphaFoldDB" id="A0A511AZJ8"/>
<dbReference type="OrthoDB" id="9808698at2"/>
<dbReference type="InterPro" id="IPR011663">
    <property type="entry name" value="UTRA"/>
</dbReference>
<comment type="caution">
    <text evidence="6">The sequence shown here is derived from an EMBL/GenBank/DDBJ whole genome shotgun (WGS) entry which is preliminary data.</text>
</comment>
<dbReference type="SUPFAM" id="SSF46785">
    <property type="entry name" value="Winged helix' DNA-binding domain"/>
    <property type="match status" value="1"/>
</dbReference>